<keyword evidence="3" id="KW-1185">Reference proteome</keyword>
<evidence type="ECO:0000256" key="1">
    <source>
        <dbReference type="SAM" id="MobiDB-lite"/>
    </source>
</evidence>
<dbReference type="Proteomes" id="UP001589575">
    <property type="component" value="Unassembled WGS sequence"/>
</dbReference>
<gene>
    <name evidence="2" type="ORF">ACFFX0_03775</name>
</gene>
<comment type="caution">
    <text evidence="2">The sequence shown here is derived from an EMBL/GenBank/DDBJ whole genome shotgun (WGS) entry which is preliminary data.</text>
</comment>
<feature type="compositionally biased region" description="Basic residues" evidence="1">
    <location>
        <begin position="24"/>
        <end position="35"/>
    </location>
</feature>
<name>A0ABV5FUI9_9MICC</name>
<sequence length="96" mass="10708">MHGRRGPAPGPAGPSARPSSWTRKPARRGRPHRRCPPPPCVGWWPPRTRTAGRSWPPRRSARPRGSRQRRLGPVRRASWPSGCPGGDGWSARSRPR</sequence>
<accession>A0ABV5FUI9</accession>
<protein>
    <submittedName>
        <fullName evidence="2">Uncharacterized protein</fullName>
    </submittedName>
</protein>
<feature type="compositionally biased region" description="Low complexity" evidence="1">
    <location>
        <begin position="41"/>
        <end position="58"/>
    </location>
</feature>
<reference evidence="2 3" key="1">
    <citation type="submission" date="2024-09" db="EMBL/GenBank/DDBJ databases">
        <authorList>
            <person name="Sun Q."/>
            <person name="Mori K."/>
        </authorList>
    </citation>
    <scope>NUCLEOTIDE SEQUENCE [LARGE SCALE GENOMIC DNA]</scope>
    <source>
        <strain evidence="2 3">CCM 7609</strain>
    </source>
</reference>
<organism evidence="2 3">
    <name type="scientific">Citricoccus parietis</name>
    <dbReference type="NCBI Taxonomy" id="592307"/>
    <lineage>
        <taxon>Bacteria</taxon>
        <taxon>Bacillati</taxon>
        <taxon>Actinomycetota</taxon>
        <taxon>Actinomycetes</taxon>
        <taxon>Micrococcales</taxon>
        <taxon>Micrococcaceae</taxon>
        <taxon>Citricoccus</taxon>
    </lineage>
</organism>
<feature type="region of interest" description="Disordered" evidence="1">
    <location>
        <begin position="1"/>
        <end position="96"/>
    </location>
</feature>
<feature type="compositionally biased region" description="Basic residues" evidence="1">
    <location>
        <begin position="59"/>
        <end position="73"/>
    </location>
</feature>
<evidence type="ECO:0000313" key="3">
    <source>
        <dbReference type="Proteomes" id="UP001589575"/>
    </source>
</evidence>
<evidence type="ECO:0000313" key="2">
    <source>
        <dbReference type="EMBL" id="MFB9070349.1"/>
    </source>
</evidence>
<dbReference type="EMBL" id="JBHMFI010000001">
    <property type="protein sequence ID" value="MFB9070349.1"/>
    <property type="molecule type" value="Genomic_DNA"/>
</dbReference>
<proteinExistence type="predicted"/>